<dbReference type="Proteomes" id="UP001501102">
    <property type="component" value="Unassembled WGS sequence"/>
</dbReference>
<name>A0ABN3WLB5_STRTU</name>
<protein>
    <submittedName>
        <fullName evidence="2">Uncharacterized protein</fullName>
    </submittedName>
</protein>
<evidence type="ECO:0000313" key="3">
    <source>
        <dbReference type="Proteomes" id="UP001501102"/>
    </source>
</evidence>
<organism evidence="2 3">
    <name type="scientific">Streptomyces thioluteus</name>
    <dbReference type="NCBI Taxonomy" id="66431"/>
    <lineage>
        <taxon>Bacteria</taxon>
        <taxon>Bacillati</taxon>
        <taxon>Actinomycetota</taxon>
        <taxon>Actinomycetes</taxon>
        <taxon>Kitasatosporales</taxon>
        <taxon>Streptomycetaceae</taxon>
        <taxon>Streptomyces</taxon>
    </lineage>
</organism>
<accession>A0ABN3WLB5</accession>
<evidence type="ECO:0000313" key="2">
    <source>
        <dbReference type="EMBL" id="GAA2920280.1"/>
    </source>
</evidence>
<comment type="caution">
    <text evidence="2">The sequence shown here is derived from an EMBL/GenBank/DDBJ whole genome shotgun (WGS) entry which is preliminary data.</text>
</comment>
<keyword evidence="3" id="KW-1185">Reference proteome</keyword>
<proteinExistence type="predicted"/>
<dbReference type="RefSeq" id="WP_344961814.1">
    <property type="nucleotide sequence ID" value="NZ_BAAAXZ010000059.1"/>
</dbReference>
<feature type="region of interest" description="Disordered" evidence="1">
    <location>
        <begin position="94"/>
        <end position="147"/>
    </location>
</feature>
<gene>
    <name evidence="2" type="ORF">GCM10020221_15620</name>
</gene>
<feature type="compositionally biased region" description="Polar residues" evidence="1">
    <location>
        <begin position="138"/>
        <end position="147"/>
    </location>
</feature>
<sequence length="147" mass="16356">MRTPVTVGATMSLILWENGSTSLQADIHTKKLDGHVQLSEAQKSWENAAEISAGEFTGKKTSDLLIRWKDGETSIFPGVDASYHGPLRIRMRSRPWKNARTLTTGSLHQQRQRRQRRPDQLNNGNLGFYPDVDAEGTHTGSSLSAEP</sequence>
<reference evidence="2 3" key="1">
    <citation type="journal article" date="2019" name="Int. J. Syst. Evol. Microbiol.">
        <title>The Global Catalogue of Microorganisms (GCM) 10K type strain sequencing project: providing services to taxonomists for standard genome sequencing and annotation.</title>
        <authorList>
            <consortium name="The Broad Institute Genomics Platform"/>
            <consortium name="The Broad Institute Genome Sequencing Center for Infectious Disease"/>
            <person name="Wu L."/>
            <person name="Ma J."/>
        </authorList>
    </citation>
    <scope>NUCLEOTIDE SEQUENCE [LARGE SCALE GENOMIC DNA]</scope>
    <source>
        <strain evidence="2 3">JCM 4087</strain>
    </source>
</reference>
<evidence type="ECO:0000256" key="1">
    <source>
        <dbReference type="SAM" id="MobiDB-lite"/>
    </source>
</evidence>
<dbReference type="EMBL" id="BAAAXZ010000059">
    <property type="protein sequence ID" value="GAA2920280.1"/>
    <property type="molecule type" value="Genomic_DNA"/>
</dbReference>